<keyword evidence="2" id="KW-0413">Isomerase</keyword>
<dbReference type="GO" id="GO:0016853">
    <property type="term" value="F:isomerase activity"/>
    <property type="evidence" value="ECO:0007669"/>
    <property type="project" value="UniProtKB-KW"/>
</dbReference>
<keyword evidence="3" id="KW-1185">Reference proteome</keyword>
<feature type="domain" description="Mycothiol-dependent maleylpyruvate isomerase metal-binding" evidence="1">
    <location>
        <begin position="18"/>
        <end position="146"/>
    </location>
</feature>
<evidence type="ECO:0000313" key="2">
    <source>
        <dbReference type="EMBL" id="QWZ06603.1"/>
    </source>
</evidence>
<dbReference type="KEGG" id="nps:KRR39_13625"/>
<proteinExistence type="predicted"/>
<organism evidence="2 3">
    <name type="scientific">Nocardioides panacis</name>
    <dbReference type="NCBI Taxonomy" id="2849501"/>
    <lineage>
        <taxon>Bacteria</taxon>
        <taxon>Bacillati</taxon>
        <taxon>Actinomycetota</taxon>
        <taxon>Actinomycetes</taxon>
        <taxon>Propionibacteriales</taxon>
        <taxon>Nocardioidaceae</taxon>
        <taxon>Nocardioides</taxon>
    </lineage>
</organism>
<evidence type="ECO:0000259" key="1">
    <source>
        <dbReference type="Pfam" id="PF11716"/>
    </source>
</evidence>
<accession>A0A975SWG1</accession>
<dbReference type="AlphaFoldDB" id="A0A975SWG1"/>
<sequence length="205" mass="22418">MSDLVDDLEGTVAAACTALRTAEALDWDRPATGLTWTVRSTVEHVADDLFAYAGQIATATPELEEYVPFAYSADRPGEAEVTTHARREAGNEGVVRVLDACGGMLVALARTRPADVRGYHPYGVSDPPGFAAMGTVETLLHLHDVADPLDLSWHPDPSVVRRVLDRLFPDAPTDDPWPTLLRLTGRDPAVPLDYWRWDGTVRRSS</sequence>
<dbReference type="EMBL" id="CP077062">
    <property type="protein sequence ID" value="QWZ06603.1"/>
    <property type="molecule type" value="Genomic_DNA"/>
</dbReference>
<gene>
    <name evidence="2" type="ORF">KRR39_13625</name>
</gene>
<protein>
    <submittedName>
        <fullName evidence="2">Maleylpyruvate isomerase N-terminal domain-containing protein</fullName>
    </submittedName>
</protein>
<dbReference type="Pfam" id="PF11716">
    <property type="entry name" value="MDMPI_N"/>
    <property type="match status" value="1"/>
</dbReference>
<dbReference type="GO" id="GO:0046872">
    <property type="term" value="F:metal ion binding"/>
    <property type="evidence" value="ECO:0007669"/>
    <property type="project" value="InterPro"/>
</dbReference>
<reference evidence="2" key="1">
    <citation type="submission" date="2021-06" db="EMBL/GenBank/DDBJ databases">
        <title>Complete genome sequence of Nocardioides sp. G188.</title>
        <authorList>
            <person name="Im W.-T."/>
        </authorList>
    </citation>
    <scope>NUCLEOTIDE SEQUENCE</scope>
    <source>
        <strain evidence="2">G188</strain>
    </source>
</reference>
<evidence type="ECO:0000313" key="3">
    <source>
        <dbReference type="Proteomes" id="UP000683575"/>
    </source>
</evidence>
<dbReference type="Proteomes" id="UP000683575">
    <property type="component" value="Chromosome"/>
</dbReference>
<name>A0A975SWG1_9ACTN</name>
<dbReference type="RefSeq" id="WP_216937631.1">
    <property type="nucleotide sequence ID" value="NZ_CP077062.1"/>
</dbReference>
<dbReference type="InterPro" id="IPR024344">
    <property type="entry name" value="MDMPI_metal-binding"/>
</dbReference>